<feature type="compositionally biased region" description="Pro residues" evidence="1">
    <location>
        <begin position="226"/>
        <end position="235"/>
    </location>
</feature>
<name>A0A6B2LBH1_9EUKA</name>
<evidence type="ECO:0000259" key="2">
    <source>
        <dbReference type="Pfam" id="PF00080"/>
    </source>
</evidence>
<feature type="region of interest" description="Disordered" evidence="1">
    <location>
        <begin position="156"/>
        <end position="237"/>
    </location>
</feature>
<dbReference type="PRINTS" id="PR00068">
    <property type="entry name" value="CUZNDISMTASE"/>
</dbReference>
<dbReference type="InterPro" id="IPR036423">
    <property type="entry name" value="SOD-like_Cu/Zn_dom_sf"/>
</dbReference>
<dbReference type="Gene3D" id="2.60.40.200">
    <property type="entry name" value="Superoxide dismutase, copper/zinc binding domain"/>
    <property type="match status" value="1"/>
</dbReference>
<dbReference type="GO" id="GO:0005507">
    <property type="term" value="F:copper ion binding"/>
    <property type="evidence" value="ECO:0007669"/>
    <property type="project" value="InterPro"/>
</dbReference>
<dbReference type="InterPro" id="IPR024134">
    <property type="entry name" value="SOD_Cu/Zn_/chaperone"/>
</dbReference>
<reference evidence="3" key="1">
    <citation type="journal article" date="2020" name="J. Eukaryot. Microbiol.">
        <title>De novo Sequencing, Assembly and Annotation of the Transcriptome for the Free-Living Testate Amoeba Arcella intermedia.</title>
        <authorList>
            <person name="Ribeiro G.M."/>
            <person name="Porfirio-Sousa A.L."/>
            <person name="Maurer-Alcala X.X."/>
            <person name="Katz L.A."/>
            <person name="Lahr D.J.G."/>
        </authorList>
    </citation>
    <scope>NUCLEOTIDE SEQUENCE</scope>
</reference>
<feature type="compositionally biased region" description="Polar residues" evidence="1">
    <location>
        <begin position="180"/>
        <end position="196"/>
    </location>
</feature>
<dbReference type="PANTHER" id="PTHR10003">
    <property type="entry name" value="SUPEROXIDE DISMUTASE CU-ZN -RELATED"/>
    <property type="match status" value="1"/>
</dbReference>
<dbReference type="EMBL" id="GIBP01005346">
    <property type="protein sequence ID" value="NDV34315.1"/>
    <property type="molecule type" value="Transcribed_RNA"/>
</dbReference>
<proteinExistence type="predicted"/>
<organism evidence="3">
    <name type="scientific">Arcella intermedia</name>
    <dbReference type="NCBI Taxonomy" id="1963864"/>
    <lineage>
        <taxon>Eukaryota</taxon>
        <taxon>Amoebozoa</taxon>
        <taxon>Tubulinea</taxon>
        <taxon>Elardia</taxon>
        <taxon>Arcellinida</taxon>
        <taxon>Sphaerothecina</taxon>
        <taxon>Arcellidae</taxon>
        <taxon>Arcella</taxon>
    </lineage>
</organism>
<feature type="compositionally biased region" description="Low complexity" evidence="1">
    <location>
        <begin position="156"/>
        <end position="179"/>
    </location>
</feature>
<protein>
    <recommendedName>
        <fullName evidence="2">Superoxide dismutase copper/zinc binding domain-containing protein</fullName>
    </recommendedName>
</protein>
<feature type="domain" description="Superoxide dismutase copper/zinc binding" evidence="2">
    <location>
        <begin position="36"/>
        <end position="141"/>
    </location>
</feature>
<accession>A0A6B2LBH1</accession>
<sequence length="295" mass="31714">MSTLRNFICNSPSKDGIVPTPRFAVATFKENLSNISGYIYFQQPTFGSKLEVVVNLTGLIPFKTYKIDIHTYGDLRDNCLAIGPIFDVQNRRSNQDGEPLTGDIGMVIAESDGSGVRSFNNTRLSLFGAFSLIGRAVLVHLPDYGGDCAVIGIANETTTNPTPTSNETTISTSNQTSNTYAPVNETTGEESTNATTPLPSPSPMPQPNNTEPSPAPMPEPNDTQPSPSPSTPQPVTPSTLVQKTIVVVNSQKDGEQLGHVNHKLDKIKTVLHHLNHSMSTPSAVPHLNNHSNPSK</sequence>
<dbReference type="Pfam" id="PF00080">
    <property type="entry name" value="Sod_Cu"/>
    <property type="match status" value="1"/>
</dbReference>
<dbReference type="SUPFAM" id="SSF49329">
    <property type="entry name" value="Cu,Zn superoxide dismutase-like"/>
    <property type="match status" value="1"/>
</dbReference>
<evidence type="ECO:0000313" key="3">
    <source>
        <dbReference type="EMBL" id="NDV34315.1"/>
    </source>
</evidence>
<dbReference type="InterPro" id="IPR001424">
    <property type="entry name" value="SOD_Cu_Zn_dom"/>
</dbReference>
<dbReference type="AlphaFoldDB" id="A0A6B2LBH1"/>
<dbReference type="GO" id="GO:0006801">
    <property type="term" value="P:superoxide metabolic process"/>
    <property type="evidence" value="ECO:0007669"/>
    <property type="project" value="InterPro"/>
</dbReference>
<evidence type="ECO:0000256" key="1">
    <source>
        <dbReference type="SAM" id="MobiDB-lite"/>
    </source>
</evidence>